<feature type="region of interest" description="Disordered" evidence="1">
    <location>
        <begin position="1"/>
        <end position="36"/>
    </location>
</feature>
<dbReference type="Proteomes" id="UP000784294">
    <property type="component" value="Unassembled WGS sequence"/>
</dbReference>
<name>A0A3S5AR19_9PLAT</name>
<reference evidence="2" key="1">
    <citation type="submission" date="2018-11" db="EMBL/GenBank/DDBJ databases">
        <authorList>
            <consortium name="Pathogen Informatics"/>
        </authorList>
    </citation>
    <scope>NUCLEOTIDE SEQUENCE</scope>
</reference>
<dbReference type="EMBL" id="CAAALY010079201">
    <property type="protein sequence ID" value="VEL26280.1"/>
    <property type="molecule type" value="Genomic_DNA"/>
</dbReference>
<keyword evidence="3" id="KW-1185">Reference proteome</keyword>
<dbReference type="AlphaFoldDB" id="A0A3S5AR19"/>
<sequence>MDEIIPNIDEDEEEDEMEGNSATWEMGSYEKETKEDNERIELDHNCEESFLETGSHFKMTSLDTNFEIDTKNTIEIPVTAVAPRAFNDSPVSIRERASAKVVRDSGRLVTGSNFPVNNEGIGIAEFPAIYQGWSCSTEDSIVPQFNFQDKDETARGQVTLEYGRQGKRLEPDEAEGCVGEAKEDGLKEERGNRIKVYKAGEDAFNTREKWLIGEEIENPVAASDDCKPSGLFLLDRKIRSSINLTGLEANPSQPTRPVASYYYYEPTEGENRDM</sequence>
<accession>A0A3S5AR19</accession>
<protein>
    <submittedName>
        <fullName evidence="2">Uncharacterized protein</fullName>
    </submittedName>
</protein>
<comment type="caution">
    <text evidence="2">The sequence shown here is derived from an EMBL/GenBank/DDBJ whole genome shotgun (WGS) entry which is preliminary data.</text>
</comment>
<proteinExistence type="predicted"/>
<evidence type="ECO:0000313" key="3">
    <source>
        <dbReference type="Proteomes" id="UP000784294"/>
    </source>
</evidence>
<evidence type="ECO:0000256" key="1">
    <source>
        <dbReference type="SAM" id="MobiDB-lite"/>
    </source>
</evidence>
<evidence type="ECO:0000313" key="2">
    <source>
        <dbReference type="EMBL" id="VEL26280.1"/>
    </source>
</evidence>
<gene>
    <name evidence="2" type="ORF">PXEA_LOCUS19720</name>
</gene>
<organism evidence="2 3">
    <name type="scientific">Protopolystoma xenopodis</name>
    <dbReference type="NCBI Taxonomy" id="117903"/>
    <lineage>
        <taxon>Eukaryota</taxon>
        <taxon>Metazoa</taxon>
        <taxon>Spiralia</taxon>
        <taxon>Lophotrochozoa</taxon>
        <taxon>Platyhelminthes</taxon>
        <taxon>Monogenea</taxon>
        <taxon>Polyopisthocotylea</taxon>
        <taxon>Polystomatidea</taxon>
        <taxon>Polystomatidae</taxon>
        <taxon>Protopolystoma</taxon>
    </lineage>
</organism>
<feature type="compositionally biased region" description="Acidic residues" evidence="1">
    <location>
        <begin position="1"/>
        <end position="18"/>
    </location>
</feature>